<evidence type="ECO:0000313" key="3">
    <source>
        <dbReference type="Proteomes" id="UP000075377"/>
    </source>
</evidence>
<proteinExistence type="predicted"/>
<evidence type="ECO:0008006" key="5">
    <source>
        <dbReference type="Google" id="ProtNLM"/>
    </source>
</evidence>
<comment type="caution">
    <text evidence="1">The sequence shown here is derived from an EMBL/GenBank/DDBJ whole genome shotgun (WGS) entry which is preliminary data.</text>
</comment>
<protein>
    <recommendedName>
        <fullName evidence="5">Bifunctional antitoxin/transcriptional repressor RelB</fullName>
    </recommendedName>
</protein>
<dbReference type="InterPro" id="IPR013321">
    <property type="entry name" value="Arc_rbn_hlx_hlx"/>
</dbReference>
<dbReference type="EMBL" id="LHZZ01000076">
    <property type="protein sequence ID" value="KXV79996.1"/>
    <property type="molecule type" value="Genomic_DNA"/>
</dbReference>
<dbReference type="GO" id="GO:0006355">
    <property type="term" value="P:regulation of DNA-templated transcription"/>
    <property type="evidence" value="ECO:0007669"/>
    <property type="project" value="InterPro"/>
</dbReference>
<dbReference type="NCBIfam" id="NF008412">
    <property type="entry name" value="PRK11235.1"/>
    <property type="match status" value="1"/>
</dbReference>
<dbReference type="RefSeq" id="WP_061489990.1">
    <property type="nucleotide sequence ID" value="NZ_LHZX01000172.1"/>
</dbReference>
<dbReference type="EMBL" id="LHZX01000172">
    <property type="protein sequence ID" value="KXV71708.1"/>
    <property type="molecule type" value="Genomic_DNA"/>
</dbReference>
<evidence type="ECO:0000313" key="1">
    <source>
        <dbReference type="EMBL" id="KXV71708.1"/>
    </source>
</evidence>
<dbReference type="AlphaFoldDB" id="A0A149UUU7"/>
<sequence>MASINLRIDDNLKKAAYDRLSELGVTPSDLNRQTFEYVVATGKLLVRRTFISDDDLELVAIVRERLASPEPSIPVSLDDL</sequence>
<evidence type="ECO:0000313" key="2">
    <source>
        <dbReference type="EMBL" id="KXV79996.1"/>
    </source>
</evidence>
<gene>
    <name evidence="1" type="ORF">AD951_01470</name>
    <name evidence="2" type="ORF">AD953_00415</name>
</gene>
<dbReference type="Proteomes" id="UP000075538">
    <property type="component" value="Unassembled WGS sequence"/>
</dbReference>
<evidence type="ECO:0000313" key="4">
    <source>
        <dbReference type="Proteomes" id="UP000075538"/>
    </source>
</evidence>
<reference evidence="3 4" key="1">
    <citation type="submission" date="2015-06" db="EMBL/GenBank/DDBJ databases">
        <title>Improved classification and identification of acetic acid bacteria using matrix-assisted laser desorption/ionization time-of-flight mass spectrometry; Gluconobacter nephelii and Gluconobacter uchimurae are later heterotypic synonyms of Gluconobacter japonicus and Gluconobacter oxydans, respectively.</title>
        <authorList>
            <person name="Li L."/>
            <person name="Cleenwerck I."/>
            <person name="De Vuyst L."/>
            <person name="Vandamme P."/>
        </authorList>
    </citation>
    <scope>NUCLEOTIDE SEQUENCE [LARGE SCALE GENOMIC DNA]</scope>
    <source>
        <strain evidence="2 4">LMG 1604</strain>
        <strain evidence="1 3">LMG 1699</strain>
    </source>
</reference>
<dbReference type="InterPro" id="IPR007337">
    <property type="entry name" value="RelB/DinJ"/>
</dbReference>
<dbReference type="Gene3D" id="1.10.1220.10">
    <property type="entry name" value="Met repressor-like"/>
    <property type="match status" value="1"/>
</dbReference>
<dbReference type="Pfam" id="PF04221">
    <property type="entry name" value="RelB"/>
    <property type="match status" value="1"/>
</dbReference>
<dbReference type="PATRIC" id="fig|178901.14.peg.1884"/>
<organism evidence="1 3">
    <name type="scientific">Acetobacter malorum</name>
    <dbReference type="NCBI Taxonomy" id="178901"/>
    <lineage>
        <taxon>Bacteria</taxon>
        <taxon>Pseudomonadati</taxon>
        <taxon>Pseudomonadota</taxon>
        <taxon>Alphaproteobacteria</taxon>
        <taxon>Acetobacterales</taxon>
        <taxon>Acetobacteraceae</taxon>
        <taxon>Acetobacter</taxon>
    </lineage>
</organism>
<dbReference type="Proteomes" id="UP000075377">
    <property type="component" value="Unassembled WGS sequence"/>
</dbReference>
<name>A0A149UUU7_9PROT</name>
<accession>A0A149UUU7</accession>
<dbReference type="OrthoDB" id="7221783at2"/>